<gene>
    <name evidence="3" type="ORF">SEPMUDRAFT_117644</name>
</gene>
<dbReference type="HOGENOM" id="CLU_1200450_0_0_1"/>
<keyword evidence="2" id="KW-0812">Transmembrane</keyword>
<feature type="transmembrane region" description="Helical" evidence="2">
    <location>
        <begin position="44"/>
        <end position="64"/>
    </location>
</feature>
<name>N1QIM0_SPHMS</name>
<proteinExistence type="predicted"/>
<dbReference type="GeneID" id="27898493"/>
<feature type="transmembrane region" description="Helical" evidence="2">
    <location>
        <begin position="7"/>
        <end position="38"/>
    </location>
</feature>
<sequence length="231" mass="25756">MMYDHRFGIAAVAVLASPLAIISVLIVLVVIATAFILLGHIGTLLASVLNVVLPIPGLIAYFHALSSPKSLLVPCALIGAACVVQFYGGSYFNNYNNLFDFTFPDWDWNVWTTKIKKEEEDKDLVVEAEEETHKDPNKDPATDHPQQQQQQQQHQPSPYLNENLNPYIRRVPRHALLGRTPGAEPEFPYQPRTPCSSSAAASFATARCSTFPGSSRTQHLHQQRQPLAPRW</sequence>
<dbReference type="EMBL" id="KB456265">
    <property type="protein sequence ID" value="EMF11665.1"/>
    <property type="molecule type" value="Genomic_DNA"/>
</dbReference>
<evidence type="ECO:0000313" key="3">
    <source>
        <dbReference type="EMBL" id="EMF11665.1"/>
    </source>
</evidence>
<dbReference type="AlphaFoldDB" id="N1QIM0"/>
<evidence type="ECO:0000313" key="4">
    <source>
        <dbReference type="Proteomes" id="UP000016931"/>
    </source>
</evidence>
<feature type="compositionally biased region" description="Low complexity" evidence="1">
    <location>
        <begin position="144"/>
        <end position="156"/>
    </location>
</feature>
<feature type="compositionally biased region" description="Basic and acidic residues" evidence="1">
    <location>
        <begin position="122"/>
        <end position="142"/>
    </location>
</feature>
<evidence type="ECO:0000256" key="1">
    <source>
        <dbReference type="SAM" id="MobiDB-lite"/>
    </source>
</evidence>
<feature type="transmembrane region" description="Helical" evidence="2">
    <location>
        <begin position="71"/>
        <end position="92"/>
    </location>
</feature>
<keyword evidence="2" id="KW-0472">Membrane</keyword>
<protein>
    <submittedName>
        <fullName evidence="3">Uncharacterized protein</fullName>
    </submittedName>
</protein>
<dbReference type="Proteomes" id="UP000016931">
    <property type="component" value="Unassembled WGS sequence"/>
</dbReference>
<evidence type="ECO:0000256" key="2">
    <source>
        <dbReference type="SAM" id="Phobius"/>
    </source>
</evidence>
<dbReference type="RefSeq" id="XP_016759786.1">
    <property type="nucleotide sequence ID" value="XM_016901356.1"/>
</dbReference>
<feature type="region of interest" description="Disordered" evidence="1">
    <location>
        <begin position="122"/>
        <end position="163"/>
    </location>
</feature>
<reference evidence="3 4" key="1">
    <citation type="journal article" date="2012" name="PLoS Pathog.">
        <title>Diverse lifestyles and strategies of plant pathogenesis encoded in the genomes of eighteen Dothideomycetes fungi.</title>
        <authorList>
            <person name="Ohm R.A."/>
            <person name="Feau N."/>
            <person name="Henrissat B."/>
            <person name="Schoch C.L."/>
            <person name="Horwitz B.A."/>
            <person name="Barry K.W."/>
            <person name="Condon B.J."/>
            <person name="Copeland A.C."/>
            <person name="Dhillon B."/>
            <person name="Glaser F."/>
            <person name="Hesse C.N."/>
            <person name="Kosti I."/>
            <person name="LaButti K."/>
            <person name="Lindquist E.A."/>
            <person name="Lucas S."/>
            <person name="Salamov A.A."/>
            <person name="Bradshaw R.E."/>
            <person name="Ciuffetti L."/>
            <person name="Hamelin R.C."/>
            <person name="Kema G.H.J."/>
            <person name="Lawrence C."/>
            <person name="Scott J.A."/>
            <person name="Spatafora J.W."/>
            <person name="Turgeon B.G."/>
            <person name="de Wit P.J.G.M."/>
            <person name="Zhong S."/>
            <person name="Goodwin S.B."/>
            <person name="Grigoriev I.V."/>
        </authorList>
    </citation>
    <scope>NUCLEOTIDE SEQUENCE [LARGE SCALE GENOMIC DNA]</scope>
    <source>
        <strain evidence="3 4">SO2202</strain>
    </source>
</reference>
<keyword evidence="4" id="KW-1185">Reference proteome</keyword>
<organism evidence="3 4">
    <name type="scientific">Sphaerulina musiva (strain SO2202)</name>
    <name type="common">Poplar stem canker fungus</name>
    <name type="synonym">Septoria musiva</name>
    <dbReference type="NCBI Taxonomy" id="692275"/>
    <lineage>
        <taxon>Eukaryota</taxon>
        <taxon>Fungi</taxon>
        <taxon>Dikarya</taxon>
        <taxon>Ascomycota</taxon>
        <taxon>Pezizomycotina</taxon>
        <taxon>Dothideomycetes</taxon>
        <taxon>Dothideomycetidae</taxon>
        <taxon>Mycosphaerellales</taxon>
        <taxon>Mycosphaerellaceae</taxon>
        <taxon>Sphaerulina</taxon>
    </lineage>
</organism>
<keyword evidence="2" id="KW-1133">Transmembrane helix</keyword>
<accession>N1QIM0</accession>
<feature type="region of interest" description="Disordered" evidence="1">
    <location>
        <begin position="210"/>
        <end position="231"/>
    </location>
</feature>